<dbReference type="EMBL" id="JBICBT010000755">
    <property type="protein sequence ID" value="KAL3102554.1"/>
    <property type="molecule type" value="Genomic_DNA"/>
</dbReference>
<evidence type="ECO:0000313" key="3">
    <source>
        <dbReference type="Proteomes" id="UP001620626"/>
    </source>
</evidence>
<name>A0ABD2KI09_9BILA</name>
<dbReference type="Proteomes" id="UP001620626">
    <property type="component" value="Unassembled WGS sequence"/>
</dbReference>
<proteinExistence type="predicted"/>
<organism evidence="2 3">
    <name type="scientific">Heterodera trifolii</name>
    <dbReference type="NCBI Taxonomy" id="157864"/>
    <lineage>
        <taxon>Eukaryota</taxon>
        <taxon>Metazoa</taxon>
        <taxon>Ecdysozoa</taxon>
        <taxon>Nematoda</taxon>
        <taxon>Chromadorea</taxon>
        <taxon>Rhabditida</taxon>
        <taxon>Tylenchina</taxon>
        <taxon>Tylenchomorpha</taxon>
        <taxon>Tylenchoidea</taxon>
        <taxon>Heteroderidae</taxon>
        <taxon>Heteroderinae</taxon>
        <taxon>Heterodera</taxon>
    </lineage>
</organism>
<feature type="compositionally biased region" description="Polar residues" evidence="1">
    <location>
        <begin position="38"/>
        <end position="50"/>
    </location>
</feature>
<gene>
    <name evidence="2" type="ORF">niasHT_020170</name>
</gene>
<evidence type="ECO:0000313" key="2">
    <source>
        <dbReference type="EMBL" id="KAL3102554.1"/>
    </source>
</evidence>
<comment type="caution">
    <text evidence="2">The sequence shown here is derived from an EMBL/GenBank/DDBJ whole genome shotgun (WGS) entry which is preliminary data.</text>
</comment>
<protein>
    <submittedName>
        <fullName evidence="2">Uncharacterized protein</fullName>
    </submittedName>
</protein>
<sequence length="118" mass="13927">MQKRQFKKRKPKQSRRVNVGVENELELNNGWANKSKADTNSEQMRPTKTLSPFDHINELNIGPTYRTKHWRPVDTHISFGQRAFASEFLTDAKNRLERKNRGEIEARTSYTSWPVIRK</sequence>
<keyword evidence="3" id="KW-1185">Reference proteome</keyword>
<accession>A0ABD2KI09</accession>
<dbReference type="AlphaFoldDB" id="A0ABD2KI09"/>
<evidence type="ECO:0000256" key="1">
    <source>
        <dbReference type="SAM" id="MobiDB-lite"/>
    </source>
</evidence>
<feature type="compositionally biased region" description="Basic residues" evidence="1">
    <location>
        <begin position="1"/>
        <end position="15"/>
    </location>
</feature>
<reference evidence="2 3" key="1">
    <citation type="submission" date="2024-10" db="EMBL/GenBank/DDBJ databases">
        <authorList>
            <person name="Kim D."/>
        </authorList>
    </citation>
    <scope>NUCLEOTIDE SEQUENCE [LARGE SCALE GENOMIC DNA]</scope>
    <source>
        <strain evidence="2">BH-2024</strain>
    </source>
</reference>
<feature type="region of interest" description="Disordered" evidence="1">
    <location>
        <begin position="1"/>
        <end position="55"/>
    </location>
</feature>
<feature type="compositionally biased region" description="Low complexity" evidence="1">
    <location>
        <begin position="16"/>
        <end position="30"/>
    </location>
</feature>